<evidence type="ECO:0000259" key="1">
    <source>
        <dbReference type="PROSITE" id="PS00028"/>
    </source>
</evidence>
<evidence type="ECO:0000313" key="2">
    <source>
        <dbReference type="EMBL" id="GAV04047.1"/>
    </source>
</evidence>
<proteinExistence type="predicted"/>
<organism evidence="2 3">
    <name type="scientific">Ramazzottius varieornatus</name>
    <name type="common">Water bear</name>
    <name type="synonym">Tardigrade</name>
    <dbReference type="NCBI Taxonomy" id="947166"/>
    <lineage>
        <taxon>Eukaryota</taxon>
        <taxon>Metazoa</taxon>
        <taxon>Ecdysozoa</taxon>
        <taxon>Tardigrada</taxon>
        <taxon>Eutardigrada</taxon>
        <taxon>Parachela</taxon>
        <taxon>Hypsibioidea</taxon>
        <taxon>Ramazzottiidae</taxon>
        <taxon>Ramazzottius</taxon>
    </lineage>
</organism>
<reference evidence="2 3" key="1">
    <citation type="journal article" date="2016" name="Nat. Commun.">
        <title>Extremotolerant tardigrade genome and improved radiotolerance of human cultured cells by tardigrade-unique protein.</title>
        <authorList>
            <person name="Hashimoto T."/>
            <person name="Horikawa D.D."/>
            <person name="Saito Y."/>
            <person name="Kuwahara H."/>
            <person name="Kozuka-Hata H."/>
            <person name="Shin-I T."/>
            <person name="Minakuchi Y."/>
            <person name="Ohishi K."/>
            <person name="Motoyama A."/>
            <person name="Aizu T."/>
            <person name="Enomoto A."/>
            <person name="Kondo K."/>
            <person name="Tanaka S."/>
            <person name="Hara Y."/>
            <person name="Koshikawa S."/>
            <person name="Sagara H."/>
            <person name="Miura T."/>
            <person name="Yokobori S."/>
            <person name="Miyagawa K."/>
            <person name="Suzuki Y."/>
            <person name="Kubo T."/>
            <person name="Oyama M."/>
            <person name="Kohara Y."/>
            <person name="Fujiyama A."/>
            <person name="Arakawa K."/>
            <person name="Katayama T."/>
            <person name="Toyoda A."/>
            <person name="Kunieda T."/>
        </authorList>
    </citation>
    <scope>NUCLEOTIDE SEQUENCE [LARGE SCALE GENOMIC DNA]</scope>
    <source>
        <strain evidence="2 3">YOKOZUNA-1</strain>
    </source>
</reference>
<dbReference type="Proteomes" id="UP000186922">
    <property type="component" value="Unassembled WGS sequence"/>
</dbReference>
<feature type="domain" description="C2H2-type" evidence="1">
    <location>
        <begin position="331"/>
        <end position="353"/>
    </location>
</feature>
<name>A0A1D1VR39_RAMVA</name>
<sequence length="587" mass="67644">MASAFPARHPLIPTGSKRRAVALDIENISGVIPQSPRKLKTATLSGLTARHPLLATQASFAFARERVICSTRILLKRNLSYSLTHRHLREPAEQDLFPFDSVFESKRHRLDCIIEYLKGKLLAARLKAKQISEEKDERVYSPKHYPRRFQPVPVNFSPVFVKLRMPFEDVPKNTVVQISLQVAVLKGARTISPRADKAAAKRSKKLYGFISENSSVHFQDGESLRLPHWTPEDRVVIRIASEPPVFPASYAVCRDVRPADQDWSVCRANHFKISASVVSSPLTEYSGRFLHESSPDKTDFEYALIYPLGNNLQVCEMVLLKRPQPLHDGICCTFCRMECDSVTSLLRHLEGIHIGVGFEFDESLSRLYVWLAPDNTVKRRPVDGFVEFNPYVVVRSRNTRTLRTAFKIKNPFFAFTDSRERLVLYWASRRYTSRPQKDSLPRFNLRNVLRVYGVPVKTTQNFAQMPGAQLCRPDWQNLVEYDAEEDFHADLDDEIERRIHRLTYCTLQEQQFMVLWNRFIGPQLRILPMHIRDVLTQFIQRHAKDVEAQGSFPVLVAHIGVLRRRKILKAKDVAVFVRVFRRAVLQG</sequence>
<dbReference type="EMBL" id="BDGG01000010">
    <property type="protein sequence ID" value="GAV04047.1"/>
    <property type="molecule type" value="Genomic_DNA"/>
</dbReference>
<dbReference type="PROSITE" id="PS00028">
    <property type="entry name" value="ZINC_FINGER_C2H2_1"/>
    <property type="match status" value="1"/>
</dbReference>
<dbReference type="InterPro" id="IPR013087">
    <property type="entry name" value="Znf_C2H2_type"/>
</dbReference>
<dbReference type="OrthoDB" id="10621480at2759"/>
<protein>
    <recommendedName>
        <fullName evidence="1">C2H2-type domain-containing protein</fullName>
    </recommendedName>
</protein>
<gene>
    <name evidence="2" type="primary">RvY_14387-1</name>
    <name evidence="2" type="synonym">RvY_14387.1</name>
    <name evidence="2" type="ORF">RvY_14387</name>
</gene>
<evidence type="ECO:0000313" key="3">
    <source>
        <dbReference type="Proteomes" id="UP000186922"/>
    </source>
</evidence>
<comment type="caution">
    <text evidence="2">The sequence shown here is derived from an EMBL/GenBank/DDBJ whole genome shotgun (WGS) entry which is preliminary data.</text>
</comment>
<dbReference type="AlphaFoldDB" id="A0A1D1VR39"/>
<accession>A0A1D1VR39</accession>
<keyword evidence="3" id="KW-1185">Reference proteome</keyword>